<feature type="region of interest" description="Disordered" evidence="1">
    <location>
        <begin position="27"/>
        <end position="114"/>
    </location>
</feature>
<organism evidence="4 5">
    <name type="scientific">Streptomyces galilaeus</name>
    <dbReference type="NCBI Taxonomy" id="33899"/>
    <lineage>
        <taxon>Bacteria</taxon>
        <taxon>Bacillati</taxon>
        <taxon>Actinomycetota</taxon>
        <taxon>Actinomycetes</taxon>
        <taxon>Kitasatosporales</taxon>
        <taxon>Streptomycetaceae</taxon>
        <taxon>Streptomyces</taxon>
    </lineage>
</organism>
<keyword evidence="2" id="KW-0472">Membrane</keyword>
<keyword evidence="2" id="KW-1133">Transmembrane helix</keyword>
<feature type="compositionally biased region" description="Acidic residues" evidence="1">
    <location>
        <begin position="105"/>
        <end position="114"/>
    </location>
</feature>
<feature type="transmembrane region" description="Helical" evidence="2">
    <location>
        <begin position="320"/>
        <end position="342"/>
    </location>
</feature>
<feature type="compositionally biased region" description="Low complexity" evidence="1">
    <location>
        <begin position="34"/>
        <end position="73"/>
    </location>
</feature>
<dbReference type="NCBIfam" id="NF041528">
    <property type="entry name" value="strep_LAETG"/>
    <property type="match status" value="1"/>
</dbReference>
<accession>A0ABW9I9V5</accession>
<dbReference type="RefSeq" id="WP_369279064.1">
    <property type="nucleotide sequence ID" value="NZ_JBJVMW010000034.1"/>
</dbReference>
<evidence type="ECO:0000313" key="5">
    <source>
        <dbReference type="Proteomes" id="UP001631993"/>
    </source>
</evidence>
<comment type="caution">
    <text evidence="4">The sequence shown here is derived from an EMBL/GenBank/DDBJ whole genome shotgun (WGS) entry which is preliminary data.</text>
</comment>
<evidence type="ECO:0000256" key="2">
    <source>
        <dbReference type="SAM" id="Phobius"/>
    </source>
</evidence>
<feature type="signal peptide" evidence="3">
    <location>
        <begin position="1"/>
        <end position="29"/>
    </location>
</feature>
<dbReference type="EMBL" id="JBJVNE010000001">
    <property type="protein sequence ID" value="MFM9644807.1"/>
    <property type="molecule type" value="Genomic_DNA"/>
</dbReference>
<evidence type="ECO:0000256" key="3">
    <source>
        <dbReference type="SAM" id="SignalP"/>
    </source>
</evidence>
<feature type="compositionally biased region" description="Polar residues" evidence="1">
    <location>
        <begin position="74"/>
        <end position="86"/>
    </location>
</feature>
<keyword evidence="2" id="KW-0812">Transmembrane</keyword>
<evidence type="ECO:0000313" key="4">
    <source>
        <dbReference type="EMBL" id="MFM9644807.1"/>
    </source>
</evidence>
<proteinExistence type="predicted"/>
<keyword evidence="5" id="KW-1185">Reference proteome</keyword>
<evidence type="ECO:0000256" key="1">
    <source>
        <dbReference type="SAM" id="MobiDB-lite"/>
    </source>
</evidence>
<dbReference type="Proteomes" id="UP001631993">
    <property type="component" value="Unassembled WGS sequence"/>
</dbReference>
<feature type="chain" id="PRO_5045066565" evidence="3">
    <location>
        <begin position="30"/>
        <end position="349"/>
    </location>
</feature>
<gene>
    <name evidence="4" type="ORF">ACKI1S_01465</name>
</gene>
<keyword evidence="3" id="KW-0732">Signal</keyword>
<feature type="compositionally biased region" description="Low complexity" evidence="1">
    <location>
        <begin position="87"/>
        <end position="101"/>
    </location>
</feature>
<reference evidence="4 5" key="1">
    <citation type="submission" date="2024-12" db="EMBL/GenBank/DDBJ databases">
        <title>Forecasting of Potato common scab and diversities of Pathogenic streptomyces spp. in china.</title>
        <authorList>
            <person name="Handique U."/>
            <person name="Wu J."/>
        </authorList>
    </citation>
    <scope>NUCLEOTIDE SEQUENCE [LARGE SCALE GENOMIC DNA]</scope>
    <source>
        <strain evidence="4 5">ZRIMU1585</strain>
    </source>
</reference>
<feature type="region of interest" description="Disordered" evidence="1">
    <location>
        <begin position="280"/>
        <end position="305"/>
    </location>
</feature>
<dbReference type="NCBIfam" id="TIGR01167">
    <property type="entry name" value="LPXTG_anchor"/>
    <property type="match status" value="1"/>
</dbReference>
<protein>
    <submittedName>
        <fullName evidence="4">LAETG motif-containing sortase-dependent surface protein</fullName>
    </submittedName>
</protein>
<sequence>MKLRRAMVAMATTAVIAPLALLSAPGAFAEDGDTASPSASSSETGSSASPSDTVSPSASDSASETPSDTASPSQSDDSANRLSGEQSPSSSSSESSTSTPSADEGKDDEEDAFDPYEDCKSFELDEKLSATIEGLPNKIVAGSGWHDFEFVVENDSDADLKNVYIDGFVEYDDETDASLVENLAVIQVKEDGKWTNGFQDYYEDEDGKKVNLSGSFVAMLDSLEKDSSATLELRVKVKSSAPAGSSFALSEAVYAGKDSVCYGNGDFYDVKILAAGTKPGGVGDAEPNGEKPSGVTDGTKPQGEAKEISGNLAETGSGSALPMIGLVGGVALVAGAGAVFTARRRKTQA</sequence>
<name>A0ABW9I9V5_STRGJ</name>